<dbReference type="GO" id="GO:0015344">
    <property type="term" value="F:siderophore uptake transmembrane transporter activity"/>
    <property type="evidence" value="ECO:0007669"/>
    <property type="project" value="TreeGrafter"/>
</dbReference>
<protein>
    <submittedName>
        <fullName evidence="18">TonB-dependent siderophore receptor</fullName>
    </submittedName>
</protein>
<dbReference type="PANTHER" id="PTHR32552:SF74">
    <property type="entry name" value="HYDROXAMATE SIDEROPHORE RECEPTOR FHUE"/>
    <property type="match status" value="1"/>
</dbReference>
<evidence type="ECO:0000256" key="14">
    <source>
        <dbReference type="PROSITE-ProRule" id="PRU01360"/>
    </source>
</evidence>
<dbReference type="FunFam" id="2.170.130.10:FF:000010">
    <property type="entry name" value="Ferripyoverdine receptor"/>
    <property type="match status" value="1"/>
</dbReference>
<feature type="short sequence motif" description="TonB C-terminal box" evidence="15">
    <location>
        <begin position="778"/>
        <end position="795"/>
    </location>
</feature>
<dbReference type="InterPro" id="IPR039426">
    <property type="entry name" value="TonB-dep_rcpt-like"/>
</dbReference>
<keyword evidence="9" id="KW-0406">Ion transport</keyword>
<dbReference type="OrthoDB" id="8533686at2"/>
<dbReference type="GO" id="GO:0015891">
    <property type="term" value="P:siderophore transport"/>
    <property type="evidence" value="ECO:0007669"/>
    <property type="project" value="InterPro"/>
</dbReference>
<dbReference type="SUPFAM" id="SSF56935">
    <property type="entry name" value="Porins"/>
    <property type="match status" value="1"/>
</dbReference>
<evidence type="ECO:0000256" key="13">
    <source>
        <dbReference type="ARBA" id="ARBA00023237"/>
    </source>
</evidence>
<dbReference type="InterPro" id="IPR000531">
    <property type="entry name" value="Beta-barrel_TonB"/>
</dbReference>
<accession>A0A4S4B4F9</accession>
<keyword evidence="6 14" id="KW-0812">Transmembrane</keyword>
<keyword evidence="4 14" id="KW-1134">Transmembrane beta strand</keyword>
<evidence type="ECO:0000256" key="2">
    <source>
        <dbReference type="ARBA" id="ARBA00009810"/>
    </source>
</evidence>
<evidence type="ECO:0000256" key="3">
    <source>
        <dbReference type="ARBA" id="ARBA00022448"/>
    </source>
</evidence>
<evidence type="ECO:0000256" key="10">
    <source>
        <dbReference type="ARBA" id="ARBA00023077"/>
    </source>
</evidence>
<comment type="similarity">
    <text evidence="2 14 16">Belongs to the TonB-dependent receptor family.</text>
</comment>
<keyword evidence="10 16" id="KW-0798">TonB box</keyword>
<evidence type="ECO:0000259" key="17">
    <source>
        <dbReference type="SMART" id="SM00965"/>
    </source>
</evidence>
<keyword evidence="3 14" id="KW-0813">Transport</keyword>
<dbReference type="Proteomes" id="UP000308430">
    <property type="component" value="Unassembled WGS sequence"/>
</dbReference>
<dbReference type="GO" id="GO:0009279">
    <property type="term" value="C:cell outer membrane"/>
    <property type="evidence" value="ECO:0007669"/>
    <property type="project" value="UniProtKB-SubCell"/>
</dbReference>
<dbReference type="AlphaFoldDB" id="A0A4S4B4F9"/>
<dbReference type="InterPro" id="IPR037066">
    <property type="entry name" value="Plug_dom_sf"/>
</dbReference>
<dbReference type="SMART" id="SM00965">
    <property type="entry name" value="STN"/>
    <property type="match status" value="1"/>
</dbReference>
<evidence type="ECO:0000313" key="18">
    <source>
        <dbReference type="EMBL" id="THF66640.1"/>
    </source>
</evidence>
<proteinExistence type="inferred from homology"/>
<dbReference type="GO" id="GO:0038023">
    <property type="term" value="F:signaling receptor activity"/>
    <property type="evidence" value="ECO:0007669"/>
    <property type="project" value="InterPro"/>
</dbReference>
<sequence>MALAATCGLPASAWSANGAPPVQQSYSIPAGPLAEALTRFAASAGVSVQVDARLVEGLRTAGLSGTHTAASGLASLLAGSGLEAVERANGTYVLRVAPKPTPDADTRLAPVTVTAAAERSGTTEGSGSYTTRAMNTATPLSLSMRETPQSVSVVTRDRIEDSGMTTVEDALAYTTGLTILATAGERSTYSARGFDVTNIMVDGLAIGHDTDTLGSASLAMYDRVEVVRGATGLLEGSGNPSASINLVRKRPTDTRQASVSASAGRWDNYLGTLDIGGPLNEAKTLRARAVVSLQDSDTFTKGYSHERQLFYGTLEADLTDRTLLTLGAYHNKEDNPGADWNGLPTRSDGSFYDFKRSVRASPSWSYWNKENTNVFGELKHTFANDWSVSLKGTYLDSKLDMLGTSLIWRDAADTFTYNVGKYDYHHKQTSIDLRATGPFALFGREHQLAMGANYRRNVSDDGPGGWPGAYSYGFDPSNWQNTIDPPKASIDDLWSRDAEEVQYGAYATAKFSLGDPLNLFVGGRLSWYELDETLKSGTWIGNAASEANAEFTPYLALSYDVDTQHTLYGSVTGIFNPQNYSSARGSLLDPVEGTNHELGIKGEYLQGRLNASAALFQINQKNLPESLPAASCPALPECYSAAGEVRSRGIELEVSGNLTDNWRAFAGYTYQQAEYVEDSVNGNAGDDFGTNIPHRLLTLSTLYKLPGRFKDWRVGASVRIQSATKRTITGYATVRQSGYGIVNLMAGYSPAKNLDFQLNIHNVFDKEYYRAIGYPDNANLFGEPRNFVLTAKYSF</sequence>
<evidence type="ECO:0000256" key="7">
    <source>
        <dbReference type="ARBA" id="ARBA00022729"/>
    </source>
</evidence>
<evidence type="ECO:0000256" key="15">
    <source>
        <dbReference type="PROSITE-ProRule" id="PRU10144"/>
    </source>
</evidence>
<name>A0A4S4B4F9_9RHOO</name>
<keyword evidence="11 14" id="KW-0472">Membrane</keyword>
<dbReference type="Gene3D" id="3.55.50.30">
    <property type="match status" value="1"/>
</dbReference>
<dbReference type="InterPro" id="IPR010917">
    <property type="entry name" value="TonB_rcpt_CS"/>
</dbReference>
<keyword evidence="5" id="KW-0410">Iron transport</keyword>
<organism evidence="18 19">
    <name type="scientific">Pseudothauera nasutitermitis</name>
    <dbReference type="NCBI Taxonomy" id="2565930"/>
    <lineage>
        <taxon>Bacteria</taxon>
        <taxon>Pseudomonadati</taxon>
        <taxon>Pseudomonadota</taxon>
        <taxon>Betaproteobacteria</taxon>
        <taxon>Rhodocyclales</taxon>
        <taxon>Zoogloeaceae</taxon>
        <taxon>Pseudothauera</taxon>
    </lineage>
</organism>
<dbReference type="InterPro" id="IPR010105">
    <property type="entry name" value="TonB_sidphr_rcpt"/>
</dbReference>
<dbReference type="Pfam" id="PF07660">
    <property type="entry name" value="STN"/>
    <property type="match status" value="1"/>
</dbReference>
<evidence type="ECO:0000256" key="12">
    <source>
        <dbReference type="ARBA" id="ARBA00023170"/>
    </source>
</evidence>
<dbReference type="Gene3D" id="2.40.170.20">
    <property type="entry name" value="TonB-dependent receptor, beta-barrel domain"/>
    <property type="match status" value="1"/>
</dbReference>
<dbReference type="Gene3D" id="2.170.130.10">
    <property type="entry name" value="TonB-dependent receptor, plug domain"/>
    <property type="match status" value="1"/>
</dbReference>
<dbReference type="PROSITE" id="PS01156">
    <property type="entry name" value="TONB_DEPENDENT_REC_2"/>
    <property type="match status" value="1"/>
</dbReference>
<evidence type="ECO:0000256" key="16">
    <source>
        <dbReference type="RuleBase" id="RU003357"/>
    </source>
</evidence>
<evidence type="ECO:0000256" key="9">
    <source>
        <dbReference type="ARBA" id="ARBA00023065"/>
    </source>
</evidence>
<gene>
    <name evidence="18" type="ORF">E6C76_04835</name>
</gene>
<evidence type="ECO:0000256" key="8">
    <source>
        <dbReference type="ARBA" id="ARBA00023004"/>
    </source>
</evidence>
<evidence type="ECO:0000256" key="1">
    <source>
        <dbReference type="ARBA" id="ARBA00004571"/>
    </source>
</evidence>
<comment type="caution">
    <text evidence="18">The sequence shown here is derived from an EMBL/GenBank/DDBJ whole genome shotgun (WGS) entry which is preliminary data.</text>
</comment>
<evidence type="ECO:0000256" key="11">
    <source>
        <dbReference type="ARBA" id="ARBA00023136"/>
    </source>
</evidence>
<dbReference type="InterPro" id="IPR036942">
    <property type="entry name" value="Beta-barrel_TonB_sf"/>
</dbReference>
<feature type="domain" description="Secretin/TonB short N-terminal" evidence="17">
    <location>
        <begin position="46"/>
        <end position="97"/>
    </location>
</feature>
<keyword evidence="12 18" id="KW-0675">Receptor</keyword>
<evidence type="ECO:0000256" key="4">
    <source>
        <dbReference type="ARBA" id="ARBA00022452"/>
    </source>
</evidence>
<dbReference type="EMBL" id="SSOC01000002">
    <property type="protein sequence ID" value="THF66640.1"/>
    <property type="molecule type" value="Genomic_DNA"/>
</dbReference>
<comment type="subcellular location">
    <subcellularLocation>
        <location evidence="1 14">Cell outer membrane</location>
        <topology evidence="1 14">Multi-pass membrane protein</topology>
    </subcellularLocation>
</comment>
<dbReference type="InterPro" id="IPR012910">
    <property type="entry name" value="Plug_dom"/>
</dbReference>
<dbReference type="Pfam" id="PF07715">
    <property type="entry name" value="Plug"/>
    <property type="match status" value="1"/>
</dbReference>
<dbReference type="PANTHER" id="PTHR32552">
    <property type="entry name" value="FERRICHROME IRON RECEPTOR-RELATED"/>
    <property type="match status" value="1"/>
</dbReference>
<dbReference type="CDD" id="cd01347">
    <property type="entry name" value="ligand_gated_channel"/>
    <property type="match status" value="1"/>
</dbReference>
<keyword evidence="8" id="KW-0408">Iron</keyword>
<dbReference type="PROSITE" id="PS52016">
    <property type="entry name" value="TONB_DEPENDENT_REC_3"/>
    <property type="match status" value="1"/>
</dbReference>
<evidence type="ECO:0000313" key="19">
    <source>
        <dbReference type="Proteomes" id="UP000308430"/>
    </source>
</evidence>
<evidence type="ECO:0000256" key="6">
    <source>
        <dbReference type="ARBA" id="ARBA00022692"/>
    </source>
</evidence>
<reference evidence="18 19" key="1">
    <citation type="submission" date="2019-04" db="EMBL/GenBank/DDBJ databases">
        <title>Azoarcus nasutitermitis sp. nov. isolated from termite nest.</title>
        <authorList>
            <person name="Lin S.-Y."/>
            <person name="Hameed A."/>
            <person name="Hsu Y.-H."/>
            <person name="Young C.-C."/>
        </authorList>
    </citation>
    <scope>NUCLEOTIDE SEQUENCE [LARGE SCALE GENOMIC DNA]</scope>
    <source>
        <strain evidence="18 19">CC-YHH838</strain>
    </source>
</reference>
<dbReference type="Pfam" id="PF00593">
    <property type="entry name" value="TonB_dep_Rec_b-barrel"/>
    <property type="match status" value="1"/>
</dbReference>
<keyword evidence="19" id="KW-1185">Reference proteome</keyword>
<keyword evidence="7" id="KW-0732">Signal</keyword>
<dbReference type="NCBIfam" id="TIGR01783">
    <property type="entry name" value="TonB-siderophor"/>
    <property type="match status" value="1"/>
</dbReference>
<dbReference type="InterPro" id="IPR011662">
    <property type="entry name" value="Secretin/TonB_short_N"/>
</dbReference>
<evidence type="ECO:0000256" key="5">
    <source>
        <dbReference type="ARBA" id="ARBA00022496"/>
    </source>
</evidence>
<keyword evidence="13 14" id="KW-0998">Cell outer membrane</keyword>